<dbReference type="AlphaFoldDB" id="A0A1A3KNT1"/>
<keyword evidence="4" id="KW-0804">Transcription</keyword>
<keyword evidence="2" id="KW-0418">Kinase</keyword>
<keyword evidence="1" id="KW-0808">Transferase</keyword>
<evidence type="ECO:0000256" key="3">
    <source>
        <dbReference type="ARBA" id="ARBA00023015"/>
    </source>
</evidence>
<dbReference type="InterPro" id="IPR003018">
    <property type="entry name" value="GAF"/>
</dbReference>
<name>A0A1A3KNT1_MYCAS</name>
<reference evidence="6 7" key="1">
    <citation type="submission" date="2016-06" db="EMBL/GenBank/DDBJ databases">
        <authorList>
            <person name="Kjaerup R.B."/>
            <person name="Dalgaard T.S."/>
            <person name="Juul-Madsen H.R."/>
        </authorList>
    </citation>
    <scope>NUCLEOTIDE SEQUENCE [LARGE SCALE GENOMIC DNA]</scope>
    <source>
        <strain evidence="6 7">1276495.2</strain>
    </source>
</reference>
<dbReference type="PROSITE" id="PS50921">
    <property type="entry name" value="ANTAR"/>
    <property type="match status" value="1"/>
</dbReference>
<proteinExistence type="predicted"/>
<dbReference type="SMART" id="SM01012">
    <property type="entry name" value="ANTAR"/>
    <property type="match status" value="1"/>
</dbReference>
<evidence type="ECO:0000256" key="2">
    <source>
        <dbReference type="ARBA" id="ARBA00022777"/>
    </source>
</evidence>
<dbReference type="Pfam" id="PF03861">
    <property type="entry name" value="ANTAR"/>
    <property type="match status" value="1"/>
</dbReference>
<dbReference type="Pfam" id="PF13185">
    <property type="entry name" value="GAF_2"/>
    <property type="match status" value="1"/>
</dbReference>
<dbReference type="GO" id="GO:0003723">
    <property type="term" value="F:RNA binding"/>
    <property type="evidence" value="ECO:0007669"/>
    <property type="project" value="InterPro"/>
</dbReference>
<accession>A0A1A3KNT1</accession>
<dbReference type="InterPro" id="IPR036388">
    <property type="entry name" value="WH-like_DNA-bd_sf"/>
</dbReference>
<dbReference type="Gene3D" id="1.10.10.10">
    <property type="entry name" value="Winged helix-like DNA-binding domain superfamily/Winged helix DNA-binding domain"/>
    <property type="match status" value="1"/>
</dbReference>
<dbReference type="Gene3D" id="3.30.450.40">
    <property type="match status" value="1"/>
</dbReference>
<dbReference type="InterPro" id="IPR012074">
    <property type="entry name" value="GAF_ANTAR"/>
</dbReference>
<dbReference type="InterPro" id="IPR011006">
    <property type="entry name" value="CheY-like_superfamily"/>
</dbReference>
<protein>
    <recommendedName>
        <fullName evidence="5">ANTAR domain-containing protein</fullName>
    </recommendedName>
</protein>
<keyword evidence="3" id="KW-0805">Transcription regulation</keyword>
<dbReference type="PIRSF" id="PIRSF036625">
    <property type="entry name" value="GAF_ANTAR"/>
    <property type="match status" value="1"/>
</dbReference>
<dbReference type="SUPFAM" id="SSF52172">
    <property type="entry name" value="CheY-like"/>
    <property type="match status" value="1"/>
</dbReference>
<sequence>MSDRTDNWARDRLLFVADADQATRQGTSPTRDHGSPLGPLGCQFAALTTALLNAKNVQEVLEQVVDATVSVAPQADVVSVTLRSPDGRFHTPIATHAVAQMLDECQYDLGEGPCVAAAHNPGPGFAAWPEPGRANSPWPGFTEAARKLGVEAVLSLSLLPAPVPPRLSGALNLYSHSSAGLDDIDRDAILLLATHASLALATTEAVTTGKLREAQLHQAIDSRDVIGQAKGILMGRRNISAEEAFDILRSSSQKLNVKLSEIAKAVAAQPDILD</sequence>
<dbReference type="GO" id="GO:0016301">
    <property type="term" value="F:kinase activity"/>
    <property type="evidence" value="ECO:0007669"/>
    <property type="project" value="UniProtKB-KW"/>
</dbReference>
<dbReference type="SUPFAM" id="SSF55781">
    <property type="entry name" value="GAF domain-like"/>
    <property type="match status" value="1"/>
</dbReference>
<feature type="domain" description="ANTAR" evidence="5">
    <location>
        <begin position="206"/>
        <end position="267"/>
    </location>
</feature>
<evidence type="ECO:0000256" key="4">
    <source>
        <dbReference type="ARBA" id="ARBA00023163"/>
    </source>
</evidence>
<organism evidence="6 7">
    <name type="scientific">Mycobacterium asiaticum</name>
    <dbReference type="NCBI Taxonomy" id="1790"/>
    <lineage>
        <taxon>Bacteria</taxon>
        <taxon>Bacillati</taxon>
        <taxon>Actinomycetota</taxon>
        <taxon>Actinomycetes</taxon>
        <taxon>Mycobacteriales</taxon>
        <taxon>Mycobacteriaceae</taxon>
        <taxon>Mycobacterium</taxon>
    </lineage>
</organism>
<dbReference type="EMBL" id="LZLM01000065">
    <property type="protein sequence ID" value="OBJ86018.1"/>
    <property type="molecule type" value="Genomic_DNA"/>
</dbReference>
<evidence type="ECO:0000259" key="5">
    <source>
        <dbReference type="PROSITE" id="PS50921"/>
    </source>
</evidence>
<evidence type="ECO:0000313" key="7">
    <source>
        <dbReference type="Proteomes" id="UP000093925"/>
    </source>
</evidence>
<dbReference type="RefSeq" id="WP_065139952.1">
    <property type="nucleotide sequence ID" value="NZ_LZLM01000065.1"/>
</dbReference>
<evidence type="ECO:0000256" key="1">
    <source>
        <dbReference type="ARBA" id="ARBA00022679"/>
    </source>
</evidence>
<dbReference type="Proteomes" id="UP000093925">
    <property type="component" value="Unassembled WGS sequence"/>
</dbReference>
<dbReference type="InterPro" id="IPR005561">
    <property type="entry name" value="ANTAR"/>
</dbReference>
<gene>
    <name evidence="6" type="ORF">A5640_11375</name>
</gene>
<evidence type="ECO:0000313" key="6">
    <source>
        <dbReference type="EMBL" id="OBJ86018.1"/>
    </source>
</evidence>
<dbReference type="InterPro" id="IPR029016">
    <property type="entry name" value="GAF-like_dom_sf"/>
</dbReference>
<comment type="caution">
    <text evidence="6">The sequence shown here is derived from an EMBL/GenBank/DDBJ whole genome shotgun (WGS) entry which is preliminary data.</text>
</comment>